<evidence type="ECO:0000313" key="15">
    <source>
        <dbReference type="EMBL" id="CAL5999630.1"/>
    </source>
</evidence>
<name>A0AA86NQZ3_9EUKA</name>
<dbReference type="EMBL" id="CAXDID020000040">
    <property type="protein sequence ID" value="CAL5999630.1"/>
    <property type="molecule type" value="Genomic_DNA"/>
</dbReference>
<evidence type="ECO:0000256" key="9">
    <source>
        <dbReference type="ARBA" id="ARBA00023242"/>
    </source>
</evidence>
<comment type="pathway">
    <text evidence="3">Protein modification; protein ubiquitination.</text>
</comment>
<evidence type="ECO:0000313" key="13">
    <source>
        <dbReference type="EMBL" id="CAI9924248.1"/>
    </source>
</evidence>
<dbReference type="EMBL" id="CATOUU010001064">
    <property type="protein sequence ID" value="CAI9969741.1"/>
    <property type="molecule type" value="Genomic_DNA"/>
</dbReference>
<reference evidence="15 18" key="2">
    <citation type="submission" date="2024-07" db="EMBL/GenBank/DDBJ databases">
        <authorList>
            <person name="Akdeniz Z."/>
        </authorList>
    </citation>
    <scope>NUCLEOTIDE SEQUENCE [LARGE SCALE GENOMIC DNA]</scope>
</reference>
<proteinExistence type="predicted"/>
<evidence type="ECO:0000259" key="11">
    <source>
        <dbReference type="PROSITE" id="PS50089"/>
    </source>
</evidence>
<organism evidence="13">
    <name type="scientific">Hexamita inflata</name>
    <dbReference type="NCBI Taxonomy" id="28002"/>
    <lineage>
        <taxon>Eukaryota</taxon>
        <taxon>Metamonada</taxon>
        <taxon>Diplomonadida</taxon>
        <taxon>Hexamitidae</taxon>
        <taxon>Hexamitinae</taxon>
        <taxon>Hexamita</taxon>
    </lineage>
</organism>
<keyword evidence="9" id="KW-0539">Nucleus</keyword>
<dbReference type="InterPro" id="IPR024766">
    <property type="entry name" value="Znf_RING_H2"/>
</dbReference>
<dbReference type="GO" id="GO:0008270">
    <property type="term" value="F:zinc ion binding"/>
    <property type="evidence" value="ECO:0007669"/>
    <property type="project" value="UniProtKB-KW"/>
</dbReference>
<evidence type="ECO:0000313" key="18">
    <source>
        <dbReference type="Proteomes" id="UP001642409"/>
    </source>
</evidence>
<dbReference type="GO" id="GO:0005737">
    <property type="term" value="C:cytoplasm"/>
    <property type="evidence" value="ECO:0007669"/>
    <property type="project" value="UniProtKB-SubCell"/>
</dbReference>
<protein>
    <submittedName>
        <fullName evidence="13">RING-H2 zinc finger domain-containing protein</fullName>
    </submittedName>
    <submittedName>
        <fullName evidence="15">RING-H2_zinc finger domain-containing protein</fullName>
    </submittedName>
</protein>
<keyword evidence="7" id="KW-0833">Ubl conjugation pathway</keyword>
<evidence type="ECO:0000256" key="7">
    <source>
        <dbReference type="ARBA" id="ARBA00022786"/>
    </source>
</evidence>
<dbReference type="PANTHER" id="PTHR11210">
    <property type="entry name" value="RING BOX"/>
    <property type="match status" value="1"/>
</dbReference>
<keyword evidence="18" id="KW-1185">Reference proteome</keyword>
<keyword evidence="4" id="KW-0963">Cytoplasm</keyword>
<dbReference type="Proteomes" id="UP001642409">
    <property type="component" value="Unassembled WGS sequence"/>
</dbReference>
<dbReference type="GO" id="GO:0005634">
    <property type="term" value="C:nucleus"/>
    <property type="evidence" value="ECO:0007669"/>
    <property type="project" value="UniProtKB-SubCell"/>
</dbReference>
<keyword evidence="6 10" id="KW-0863">Zinc-finger</keyword>
<evidence type="ECO:0000256" key="4">
    <source>
        <dbReference type="ARBA" id="ARBA00022490"/>
    </source>
</evidence>
<evidence type="ECO:0000313" key="17">
    <source>
        <dbReference type="EMBL" id="CAL6100279.1"/>
    </source>
</evidence>
<dbReference type="InterPro" id="IPR051031">
    <property type="entry name" value="RING-box_E3_Ubiquitin_Ligase"/>
</dbReference>
<comment type="subcellular location">
    <subcellularLocation>
        <location evidence="2">Cytoplasm</location>
    </subcellularLocation>
    <subcellularLocation>
        <location evidence="1">Nucleus</location>
    </subcellularLocation>
</comment>
<sequence length="89" mass="9982">MTNMKPKIEIIKMNCVILTDRKTEAQFCGICKTAVEEPCPDCEGNGKNAVCVIAEGKCGHIYHKHCIDRWVAKQQMCPMCHGIWVGKSE</sequence>
<evidence type="ECO:0000256" key="1">
    <source>
        <dbReference type="ARBA" id="ARBA00004123"/>
    </source>
</evidence>
<dbReference type="InterPro" id="IPR013083">
    <property type="entry name" value="Znf_RING/FYVE/PHD"/>
</dbReference>
<keyword evidence="8" id="KW-0862">Zinc</keyword>
<comment type="caution">
    <text evidence="13">The sequence shown here is derived from an EMBL/GenBank/DDBJ whole genome shotgun (WGS) entry which is preliminary data.</text>
</comment>
<accession>A0AA86NQZ3</accession>
<evidence type="ECO:0000256" key="5">
    <source>
        <dbReference type="ARBA" id="ARBA00022723"/>
    </source>
</evidence>
<keyword evidence="5" id="KW-0479">Metal-binding</keyword>
<evidence type="ECO:0000256" key="6">
    <source>
        <dbReference type="ARBA" id="ARBA00022771"/>
    </source>
</evidence>
<feature type="domain" description="RING-type" evidence="11">
    <location>
        <begin position="28"/>
        <end position="81"/>
    </location>
</feature>
<dbReference type="EMBL" id="CAXDID020000390">
    <property type="protein sequence ID" value="CAL6085999.1"/>
    <property type="molecule type" value="Genomic_DNA"/>
</dbReference>
<evidence type="ECO:0000313" key="12">
    <source>
        <dbReference type="EMBL" id="CAI9917804.1"/>
    </source>
</evidence>
<dbReference type="SUPFAM" id="SSF57850">
    <property type="entry name" value="RING/U-box"/>
    <property type="match status" value="1"/>
</dbReference>
<dbReference type="InterPro" id="IPR001841">
    <property type="entry name" value="Znf_RING"/>
</dbReference>
<evidence type="ECO:0000313" key="14">
    <source>
        <dbReference type="EMBL" id="CAI9969741.1"/>
    </source>
</evidence>
<dbReference type="Gene3D" id="3.30.40.10">
    <property type="entry name" value="Zinc/RING finger domain, C3HC4 (zinc finger)"/>
    <property type="match status" value="1"/>
</dbReference>
<dbReference type="EMBL" id="CATOUU010000309">
    <property type="protein sequence ID" value="CAI9924248.1"/>
    <property type="molecule type" value="Genomic_DNA"/>
</dbReference>
<evidence type="ECO:0000256" key="3">
    <source>
        <dbReference type="ARBA" id="ARBA00004906"/>
    </source>
</evidence>
<gene>
    <name evidence="13" type="ORF">HINF_LOCUS11893</name>
    <name evidence="15" type="ORF">HINF_LOCUS16305</name>
    <name evidence="12" type="ORF">HINF_LOCUS5449</name>
    <name evidence="14" type="ORF">HINF_LOCUS57386</name>
    <name evidence="16" type="ORF">HINF_LOCUS62949</name>
    <name evidence="17" type="ORF">HINF_LOCUS70480</name>
</gene>
<evidence type="ECO:0000256" key="2">
    <source>
        <dbReference type="ARBA" id="ARBA00004496"/>
    </source>
</evidence>
<dbReference type="AlphaFoldDB" id="A0AA86NQZ3"/>
<dbReference type="Pfam" id="PF12678">
    <property type="entry name" value="zf-rbx1"/>
    <property type="match status" value="1"/>
</dbReference>
<evidence type="ECO:0000256" key="8">
    <source>
        <dbReference type="ARBA" id="ARBA00022833"/>
    </source>
</evidence>
<evidence type="ECO:0000313" key="16">
    <source>
        <dbReference type="EMBL" id="CAL6085999.1"/>
    </source>
</evidence>
<dbReference type="EMBL" id="CATOUU010000142">
    <property type="protein sequence ID" value="CAI9917804.1"/>
    <property type="molecule type" value="Genomic_DNA"/>
</dbReference>
<dbReference type="EMBL" id="CAXDID020000529">
    <property type="protein sequence ID" value="CAL6100279.1"/>
    <property type="molecule type" value="Genomic_DNA"/>
</dbReference>
<dbReference type="PROSITE" id="PS50089">
    <property type="entry name" value="ZF_RING_2"/>
    <property type="match status" value="1"/>
</dbReference>
<evidence type="ECO:0000256" key="10">
    <source>
        <dbReference type="PROSITE-ProRule" id="PRU00175"/>
    </source>
</evidence>
<reference evidence="13" key="1">
    <citation type="submission" date="2023-06" db="EMBL/GenBank/DDBJ databases">
        <authorList>
            <person name="Kurt Z."/>
        </authorList>
    </citation>
    <scope>NUCLEOTIDE SEQUENCE</scope>
</reference>